<dbReference type="Proteomes" id="UP001293254">
    <property type="component" value="Unassembled WGS sequence"/>
</dbReference>
<reference evidence="2" key="1">
    <citation type="submission" date="2020-06" db="EMBL/GenBank/DDBJ databases">
        <authorList>
            <person name="Li T."/>
            <person name="Hu X."/>
            <person name="Zhang T."/>
            <person name="Song X."/>
            <person name="Zhang H."/>
            <person name="Dai N."/>
            <person name="Sheng W."/>
            <person name="Hou X."/>
            <person name="Wei L."/>
        </authorList>
    </citation>
    <scope>NUCLEOTIDE SEQUENCE</scope>
    <source>
        <strain evidence="2">3651</strain>
        <tissue evidence="2">Leaf</tissue>
    </source>
</reference>
<protein>
    <submittedName>
        <fullName evidence="2">U-box domain-containing protein 2</fullName>
    </submittedName>
</protein>
<accession>A0AAE1Y3Q2</accession>
<proteinExistence type="predicted"/>
<keyword evidence="1" id="KW-0833">Ubl conjugation pathway</keyword>
<reference evidence="2" key="2">
    <citation type="journal article" date="2024" name="Plant">
        <title>Genomic evolution and insights into agronomic trait innovations of Sesamum species.</title>
        <authorList>
            <person name="Miao H."/>
            <person name="Wang L."/>
            <person name="Qu L."/>
            <person name="Liu H."/>
            <person name="Sun Y."/>
            <person name="Le M."/>
            <person name="Wang Q."/>
            <person name="Wei S."/>
            <person name="Zheng Y."/>
            <person name="Lin W."/>
            <person name="Duan Y."/>
            <person name="Cao H."/>
            <person name="Xiong S."/>
            <person name="Wang X."/>
            <person name="Wei L."/>
            <person name="Li C."/>
            <person name="Ma Q."/>
            <person name="Ju M."/>
            <person name="Zhao R."/>
            <person name="Li G."/>
            <person name="Mu C."/>
            <person name="Tian Q."/>
            <person name="Mei H."/>
            <person name="Zhang T."/>
            <person name="Gao T."/>
            <person name="Zhang H."/>
        </authorList>
    </citation>
    <scope>NUCLEOTIDE SEQUENCE</scope>
    <source>
        <strain evidence="2">3651</strain>
    </source>
</reference>
<dbReference type="AlphaFoldDB" id="A0AAE1Y3Q2"/>
<name>A0AAE1Y3Q2_9LAMI</name>
<evidence type="ECO:0000313" key="3">
    <source>
        <dbReference type="Proteomes" id="UP001293254"/>
    </source>
</evidence>
<organism evidence="2 3">
    <name type="scientific">Sesamum alatum</name>
    <dbReference type="NCBI Taxonomy" id="300844"/>
    <lineage>
        <taxon>Eukaryota</taxon>
        <taxon>Viridiplantae</taxon>
        <taxon>Streptophyta</taxon>
        <taxon>Embryophyta</taxon>
        <taxon>Tracheophyta</taxon>
        <taxon>Spermatophyta</taxon>
        <taxon>Magnoliopsida</taxon>
        <taxon>eudicotyledons</taxon>
        <taxon>Gunneridae</taxon>
        <taxon>Pentapetalae</taxon>
        <taxon>asterids</taxon>
        <taxon>lamiids</taxon>
        <taxon>Lamiales</taxon>
        <taxon>Pedaliaceae</taxon>
        <taxon>Sesamum</taxon>
    </lineage>
</organism>
<evidence type="ECO:0000256" key="1">
    <source>
        <dbReference type="ARBA" id="ARBA00022786"/>
    </source>
</evidence>
<comment type="caution">
    <text evidence="2">The sequence shown here is derived from an EMBL/GenBank/DDBJ whole genome shotgun (WGS) entry which is preliminary data.</text>
</comment>
<sequence>MAIGQEGGIPVLVEVVELGSGRGKENAAAALLQLCTNSNQLCNMVLQEGVVPGECLSVFYGSFTFFDKAGLHDQSTLILPTLCHSCHFFLRFDSCLWLLTRTSNLNLNLVILIVYVMESSNASSLYATVSVSFHLLRLSDKRCTYILKE</sequence>
<evidence type="ECO:0000313" key="2">
    <source>
        <dbReference type="EMBL" id="KAK4422488.1"/>
    </source>
</evidence>
<dbReference type="EMBL" id="JACGWO010000007">
    <property type="protein sequence ID" value="KAK4422488.1"/>
    <property type="molecule type" value="Genomic_DNA"/>
</dbReference>
<keyword evidence="3" id="KW-1185">Reference proteome</keyword>
<gene>
    <name evidence="2" type="ORF">Salat_1831300</name>
</gene>
<dbReference type="InterPro" id="IPR016024">
    <property type="entry name" value="ARM-type_fold"/>
</dbReference>
<dbReference type="PANTHER" id="PTHR23315:SF7">
    <property type="entry name" value="U-BOX DOMAIN-CONTAINING PROTEIN 4"/>
    <property type="match status" value="1"/>
</dbReference>
<dbReference type="SUPFAM" id="SSF48371">
    <property type="entry name" value="ARM repeat"/>
    <property type="match status" value="1"/>
</dbReference>
<dbReference type="InterPro" id="IPR011989">
    <property type="entry name" value="ARM-like"/>
</dbReference>
<dbReference type="Gene3D" id="1.25.10.10">
    <property type="entry name" value="Leucine-rich Repeat Variant"/>
    <property type="match status" value="1"/>
</dbReference>
<dbReference type="PANTHER" id="PTHR23315">
    <property type="entry name" value="U BOX DOMAIN-CONTAINING"/>
    <property type="match status" value="1"/>
</dbReference>